<feature type="transmembrane region" description="Helical" evidence="1">
    <location>
        <begin position="32"/>
        <end position="51"/>
    </location>
</feature>
<feature type="transmembrane region" description="Helical" evidence="1">
    <location>
        <begin position="321"/>
        <end position="343"/>
    </location>
</feature>
<dbReference type="AlphaFoldDB" id="A0A5J6MPG6"/>
<feature type="transmembrane region" description="Helical" evidence="1">
    <location>
        <begin position="154"/>
        <end position="175"/>
    </location>
</feature>
<feature type="transmembrane region" description="Helical" evidence="1">
    <location>
        <begin position="207"/>
        <end position="234"/>
    </location>
</feature>
<dbReference type="Pfam" id="PF05987">
    <property type="entry name" value="DUF898"/>
    <property type="match status" value="1"/>
</dbReference>
<keyword evidence="1" id="KW-1133">Transmembrane helix</keyword>
<feature type="transmembrane region" description="Helical" evidence="1">
    <location>
        <begin position="79"/>
        <end position="104"/>
    </location>
</feature>
<feature type="transmembrane region" description="Helical" evidence="1">
    <location>
        <begin position="265"/>
        <end position="292"/>
    </location>
</feature>
<keyword evidence="1" id="KW-0812">Transmembrane</keyword>
<keyword evidence="3" id="KW-1185">Reference proteome</keyword>
<evidence type="ECO:0000313" key="2">
    <source>
        <dbReference type="EMBL" id="QEX19314.1"/>
    </source>
</evidence>
<protein>
    <recommendedName>
        <fullName evidence="4">DUF898 domain-containing protein</fullName>
    </recommendedName>
</protein>
<dbReference type="Proteomes" id="UP000326202">
    <property type="component" value="Chromosome"/>
</dbReference>
<dbReference type="EMBL" id="CP042906">
    <property type="protein sequence ID" value="QEX19314.1"/>
    <property type="molecule type" value="Genomic_DNA"/>
</dbReference>
<evidence type="ECO:0000313" key="3">
    <source>
        <dbReference type="Proteomes" id="UP000326202"/>
    </source>
</evidence>
<reference evidence="2 3" key="1">
    <citation type="submission" date="2019-08" db="EMBL/GenBank/DDBJ databases">
        <title>Hyperibacter terrae gen. nov., sp. nov. and Hyperibacter viscosus sp. nov., two new members in the family Rhodospirillaceae isolated from the rhizosphere of Hypericum perforatum.</title>
        <authorList>
            <person name="Noviana Z."/>
        </authorList>
    </citation>
    <scope>NUCLEOTIDE SEQUENCE [LARGE SCALE GENOMIC DNA]</scope>
    <source>
        <strain evidence="2 3">R5913</strain>
    </source>
</reference>
<dbReference type="KEGG" id="htq:FRZ44_46270"/>
<name>A0A5J6MPG6_9PROT</name>
<gene>
    <name evidence="2" type="ORF">FRZ44_46270</name>
</gene>
<evidence type="ECO:0000256" key="1">
    <source>
        <dbReference type="SAM" id="Phobius"/>
    </source>
</evidence>
<organism evidence="2 3">
    <name type="scientific">Hypericibacter terrae</name>
    <dbReference type="NCBI Taxonomy" id="2602015"/>
    <lineage>
        <taxon>Bacteria</taxon>
        <taxon>Pseudomonadati</taxon>
        <taxon>Pseudomonadota</taxon>
        <taxon>Alphaproteobacteria</taxon>
        <taxon>Rhodospirillales</taxon>
        <taxon>Dongiaceae</taxon>
        <taxon>Hypericibacter</taxon>
    </lineage>
</organism>
<feature type="transmembrane region" description="Helical" evidence="1">
    <location>
        <begin position="110"/>
        <end position="133"/>
    </location>
</feature>
<keyword evidence="1" id="KW-0472">Membrane</keyword>
<accession>A0A5J6MPG6</accession>
<dbReference type="InterPro" id="IPR010295">
    <property type="entry name" value="DUF898"/>
</dbReference>
<dbReference type="OrthoDB" id="7462354at2"/>
<sequence length="388" mass="42727">MADVPMAGGPAVPAAATQRLVYDGTLFQLYEIYLLNLVLSVITLGIFRFWAKTRIRRYVWSHVSFQGDRLEYTGTGGELFKGFLIVLGFLVAFGVLQVVLQFALGPDSPVALITQFAFLFFIVYLSLVAHYTAQNYRLTRTYWRGVRGGMTGSGWSYGLKALGLSLLLPLTLGLARPWVTSKLMNWRANASWFGSERLQLDLRAGPLYAAFFVSLVLTLLLTTIFVGGILGIAYGAGWLDIQGLQDYIQQQEIYKTEPDEAQIQLIIRLIVVGYLAAIAGLGLSYIIGWAFYFATLYRATAAAARFATLRFASAATTGSLIGLWVGNAAIYIVTLGFGFPILIQRTMHFIARNLEIQGELDGAALTQSTIARPRFGEGLLEAFDPGMF</sequence>
<proteinExistence type="predicted"/>
<dbReference type="RefSeq" id="WP_151179391.1">
    <property type="nucleotide sequence ID" value="NZ_CP042906.1"/>
</dbReference>
<evidence type="ECO:0008006" key="4">
    <source>
        <dbReference type="Google" id="ProtNLM"/>
    </source>
</evidence>